<evidence type="ECO:0000256" key="1">
    <source>
        <dbReference type="SAM" id="MobiDB-lite"/>
    </source>
</evidence>
<dbReference type="AlphaFoldDB" id="G7IW44"/>
<reference evidence="3 5" key="2">
    <citation type="journal article" date="2014" name="BMC Genomics">
        <title>An improved genome release (version Mt4.0) for the model legume Medicago truncatula.</title>
        <authorList>
            <person name="Tang H."/>
            <person name="Krishnakumar V."/>
            <person name="Bidwell S."/>
            <person name="Rosen B."/>
            <person name="Chan A."/>
            <person name="Zhou S."/>
            <person name="Gentzbittel L."/>
            <person name="Childs K.L."/>
            <person name="Yandell M."/>
            <person name="Gundlach H."/>
            <person name="Mayer K.F."/>
            <person name="Schwartz D.C."/>
            <person name="Town C.D."/>
        </authorList>
    </citation>
    <scope>GENOME REANNOTATION</scope>
    <source>
        <strain evidence="4 5">cv. Jemalong A17</strain>
    </source>
</reference>
<proteinExistence type="predicted"/>
<dbReference type="SUPFAM" id="SSF52047">
    <property type="entry name" value="RNI-like"/>
    <property type="match status" value="2"/>
</dbReference>
<dbReference type="EMBL" id="CM001219">
    <property type="protein sequence ID" value="AES68933.2"/>
    <property type="molecule type" value="Genomic_DNA"/>
</dbReference>
<dbReference type="InterPro" id="IPR036047">
    <property type="entry name" value="F-box-like_dom_sf"/>
</dbReference>
<dbReference type="InterPro" id="IPR001810">
    <property type="entry name" value="F-box_dom"/>
</dbReference>
<dbReference type="PANTHER" id="PTHR32212:SF269">
    <property type="entry name" value="F-BOX_RNI_FBD-LIKE DOMAIN PROTEIN"/>
    <property type="match status" value="1"/>
</dbReference>
<protein>
    <submittedName>
        <fullName evidence="3">F-box/RNI/FBD-like domain protein</fullName>
    </submittedName>
</protein>
<sequence length="643" mass="72772">MIFPLEPKTKRITTNPNTNIENKEEDRLSDLPDSILHHILSLLDTKQAFQTSILSTRWKNLPNHLPTLRLSSTGFNSFDCFIKSLTQILSLRDDSTALHSLDFYRPQDFVDPKILESMVNYAISHNVQLLRISVSCDIQQLQSSLFSSQTLTSLDLSIHYYIHHWKILFPSSLNLPALTTLTLTGFYFRSDNNGCTEPFSSLNKLNTLIIGNLRFLKGQSLCISSTTLVNLTIYGYYLYNKYKSKIMLSAPYLSTFAFTGTPNQTLCVSHPCSITHLYIDVEDISWVEEDSATLLSWLLELANIKSLTVSSNTLQVLRPAAFTFVSRILSLRDDLTSLQTLDLYHCPRDFDFVCPDILKSIVYYTVTYNVQRVRVCVTCNIQQLPSCLFSSQTLTSLDLSIHHRILPAKLLFPSSLNLPALTTLTLISFYFLSGDDGCAEPFSTLNKLNTLIIRHCKVVDAQTLCISSTTLVNFTMVGYNYYYYYKEIHKLELSTPRLSMFAFTGTPDLKLCVSHPCSITHLCIHAEDIIGFVKEDSAVLLISWLQELANIKSLTVSSNTLQVLSFVPDLFNVKLTSLCNLESLQVEMKLLTPGLYVLLSHRKYKETGSRIHLTKDKLIPVGVVEFLLQTSPLAKVNFINNDD</sequence>
<dbReference type="PROSITE" id="PS50181">
    <property type="entry name" value="FBOX"/>
    <property type="match status" value="1"/>
</dbReference>
<accession>G7IW44</accession>
<evidence type="ECO:0000313" key="4">
    <source>
        <dbReference type="EnsemblPlants" id="AES68933"/>
    </source>
</evidence>
<dbReference type="EnsemblPlants" id="AES68933">
    <property type="protein sequence ID" value="AES68933"/>
    <property type="gene ID" value="MTR_3g019220"/>
</dbReference>
<name>G7IW44_MEDTR</name>
<dbReference type="CDD" id="cd22160">
    <property type="entry name" value="F-box_AtFBL13-like"/>
    <property type="match status" value="1"/>
</dbReference>
<organism evidence="3 5">
    <name type="scientific">Medicago truncatula</name>
    <name type="common">Barrel medic</name>
    <name type="synonym">Medicago tribuloides</name>
    <dbReference type="NCBI Taxonomy" id="3880"/>
    <lineage>
        <taxon>Eukaryota</taxon>
        <taxon>Viridiplantae</taxon>
        <taxon>Streptophyta</taxon>
        <taxon>Embryophyta</taxon>
        <taxon>Tracheophyta</taxon>
        <taxon>Spermatophyta</taxon>
        <taxon>Magnoliopsida</taxon>
        <taxon>eudicotyledons</taxon>
        <taxon>Gunneridae</taxon>
        <taxon>Pentapetalae</taxon>
        <taxon>rosids</taxon>
        <taxon>fabids</taxon>
        <taxon>Fabales</taxon>
        <taxon>Fabaceae</taxon>
        <taxon>Papilionoideae</taxon>
        <taxon>50 kb inversion clade</taxon>
        <taxon>NPAAA clade</taxon>
        <taxon>Hologalegina</taxon>
        <taxon>IRL clade</taxon>
        <taxon>Trifolieae</taxon>
        <taxon>Medicago</taxon>
    </lineage>
</organism>
<dbReference type="eggNOG" id="ENOG502RYTW">
    <property type="taxonomic scope" value="Eukaryota"/>
</dbReference>
<dbReference type="PaxDb" id="3880-AES68933"/>
<dbReference type="Pfam" id="PF00646">
    <property type="entry name" value="F-box"/>
    <property type="match status" value="1"/>
</dbReference>
<dbReference type="Proteomes" id="UP000002051">
    <property type="component" value="Chromosome 3"/>
</dbReference>
<dbReference type="InterPro" id="IPR032675">
    <property type="entry name" value="LRR_dom_sf"/>
</dbReference>
<accession>A0A0C3VC39</accession>
<gene>
    <name evidence="3" type="ordered locus">MTR_3g019220</name>
</gene>
<dbReference type="Gene3D" id="3.80.10.10">
    <property type="entry name" value="Ribonuclease Inhibitor"/>
    <property type="match status" value="1"/>
</dbReference>
<evidence type="ECO:0000313" key="3">
    <source>
        <dbReference type="EMBL" id="AES68933.2"/>
    </source>
</evidence>
<evidence type="ECO:0000313" key="5">
    <source>
        <dbReference type="Proteomes" id="UP000002051"/>
    </source>
</evidence>
<reference evidence="3 5" key="1">
    <citation type="journal article" date="2011" name="Nature">
        <title>The Medicago genome provides insight into the evolution of rhizobial symbioses.</title>
        <authorList>
            <person name="Young N.D."/>
            <person name="Debelle F."/>
            <person name="Oldroyd G.E."/>
            <person name="Geurts R."/>
            <person name="Cannon S.B."/>
            <person name="Udvardi M.K."/>
            <person name="Benedito V.A."/>
            <person name="Mayer K.F."/>
            <person name="Gouzy J."/>
            <person name="Schoof H."/>
            <person name="Van de Peer Y."/>
            <person name="Proost S."/>
            <person name="Cook D.R."/>
            <person name="Meyers B.C."/>
            <person name="Spannagl M."/>
            <person name="Cheung F."/>
            <person name="De Mita S."/>
            <person name="Krishnakumar V."/>
            <person name="Gundlach H."/>
            <person name="Zhou S."/>
            <person name="Mudge J."/>
            <person name="Bharti A.K."/>
            <person name="Murray J.D."/>
            <person name="Naoumkina M.A."/>
            <person name="Rosen B."/>
            <person name="Silverstein K.A."/>
            <person name="Tang H."/>
            <person name="Rombauts S."/>
            <person name="Zhao P.X."/>
            <person name="Zhou P."/>
            <person name="Barbe V."/>
            <person name="Bardou P."/>
            <person name="Bechner M."/>
            <person name="Bellec A."/>
            <person name="Berger A."/>
            <person name="Berges H."/>
            <person name="Bidwell S."/>
            <person name="Bisseling T."/>
            <person name="Choisne N."/>
            <person name="Couloux A."/>
            <person name="Denny R."/>
            <person name="Deshpande S."/>
            <person name="Dai X."/>
            <person name="Doyle J.J."/>
            <person name="Dudez A.M."/>
            <person name="Farmer A.D."/>
            <person name="Fouteau S."/>
            <person name="Franken C."/>
            <person name="Gibelin C."/>
            <person name="Gish J."/>
            <person name="Goldstein S."/>
            <person name="Gonzalez A.J."/>
            <person name="Green P.J."/>
            <person name="Hallab A."/>
            <person name="Hartog M."/>
            <person name="Hua A."/>
            <person name="Humphray S.J."/>
            <person name="Jeong D.H."/>
            <person name="Jing Y."/>
            <person name="Jocker A."/>
            <person name="Kenton S.M."/>
            <person name="Kim D.J."/>
            <person name="Klee K."/>
            <person name="Lai H."/>
            <person name="Lang C."/>
            <person name="Lin S."/>
            <person name="Macmil S.L."/>
            <person name="Magdelenat G."/>
            <person name="Matthews L."/>
            <person name="McCorrison J."/>
            <person name="Monaghan E.L."/>
            <person name="Mun J.H."/>
            <person name="Najar F.Z."/>
            <person name="Nicholson C."/>
            <person name="Noirot C."/>
            <person name="O'Bleness M."/>
            <person name="Paule C.R."/>
            <person name="Poulain J."/>
            <person name="Prion F."/>
            <person name="Qin B."/>
            <person name="Qu C."/>
            <person name="Retzel E.F."/>
            <person name="Riddle C."/>
            <person name="Sallet E."/>
            <person name="Samain S."/>
            <person name="Samson N."/>
            <person name="Sanders I."/>
            <person name="Saurat O."/>
            <person name="Scarpelli C."/>
            <person name="Schiex T."/>
            <person name="Segurens B."/>
            <person name="Severin A.J."/>
            <person name="Sherrier D.J."/>
            <person name="Shi R."/>
            <person name="Sims S."/>
            <person name="Singer S.R."/>
            <person name="Sinharoy S."/>
            <person name="Sterck L."/>
            <person name="Viollet A."/>
            <person name="Wang B.B."/>
            <person name="Wang K."/>
            <person name="Wang M."/>
            <person name="Wang X."/>
            <person name="Warfsmann J."/>
            <person name="Weissenbach J."/>
            <person name="White D.D."/>
            <person name="White J.D."/>
            <person name="Wiley G.B."/>
            <person name="Wincker P."/>
            <person name="Xing Y."/>
            <person name="Yang L."/>
            <person name="Yao Z."/>
            <person name="Ying F."/>
            <person name="Zhai J."/>
            <person name="Zhou L."/>
            <person name="Zuber A."/>
            <person name="Denarie J."/>
            <person name="Dixon R.A."/>
            <person name="May G.D."/>
            <person name="Schwartz D.C."/>
            <person name="Rogers J."/>
            <person name="Quetier F."/>
            <person name="Town C.D."/>
            <person name="Roe B.A."/>
        </authorList>
    </citation>
    <scope>NUCLEOTIDE SEQUENCE [LARGE SCALE GENOMIC DNA]</scope>
    <source>
        <strain evidence="3">A17</strain>
        <strain evidence="4 5">cv. Jemalong A17</strain>
    </source>
</reference>
<dbReference type="SUPFAM" id="SSF81383">
    <property type="entry name" value="F-box domain"/>
    <property type="match status" value="1"/>
</dbReference>
<dbReference type="Gene3D" id="1.20.1280.50">
    <property type="match status" value="1"/>
</dbReference>
<feature type="region of interest" description="Disordered" evidence="1">
    <location>
        <begin position="1"/>
        <end position="26"/>
    </location>
</feature>
<evidence type="ECO:0000259" key="2">
    <source>
        <dbReference type="PROSITE" id="PS50181"/>
    </source>
</evidence>
<feature type="domain" description="F-box" evidence="2">
    <location>
        <begin position="25"/>
        <end position="78"/>
    </location>
</feature>
<dbReference type="InterPro" id="IPR053781">
    <property type="entry name" value="F-box_AtFBL13-like"/>
</dbReference>
<dbReference type="PANTHER" id="PTHR32212">
    <property type="entry name" value="CYCLIN-LIKE F-BOX"/>
    <property type="match status" value="1"/>
</dbReference>
<reference evidence="4" key="3">
    <citation type="submission" date="2015-04" db="UniProtKB">
        <authorList>
            <consortium name="EnsemblPlants"/>
        </authorList>
    </citation>
    <scope>IDENTIFICATION</scope>
    <source>
        <strain evidence="4">cv. Jemalong A17</strain>
    </source>
</reference>
<dbReference type="HOGENOM" id="CLU_426041_0_0_1"/>
<keyword evidence="5" id="KW-1185">Reference proteome</keyword>